<evidence type="ECO:0000256" key="5">
    <source>
        <dbReference type="ARBA" id="ARBA00022692"/>
    </source>
</evidence>
<evidence type="ECO:0000256" key="3">
    <source>
        <dbReference type="ARBA" id="ARBA00022448"/>
    </source>
</evidence>
<accession>A0A4R2LV66</accession>
<organism evidence="9 10">
    <name type="scientific">Plasticicumulans lactativorans</name>
    <dbReference type="NCBI Taxonomy" id="1133106"/>
    <lineage>
        <taxon>Bacteria</taxon>
        <taxon>Pseudomonadati</taxon>
        <taxon>Pseudomonadota</taxon>
        <taxon>Gammaproteobacteria</taxon>
        <taxon>Candidatus Competibacteraceae</taxon>
        <taxon>Plasticicumulans</taxon>
    </lineage>
</organism>
<dbReference type="GO" id="GO:0005886">
    <property type="term" value="C:plasma membrane"/>
    <property type="evidence" value="ECO:0007669"/>
    <property type="project" value="UniProtKB-SubCell"/>
</dbReference>
<dbReference type="InterPro" id="IPR052017">
    <property type="entry name" value="TSUP"/>
</dbReference>
<name>A0A4R2LV66_9GAMM</name>
<keyword evidence="3" id="KW-0813">Transport</keyword>
<comment type="similarity">
    <text evidence="2 8">Belongs to the 4-toluene sulfonate uptake permease (TSUP) (TC 2.A.102) family.</text>
</comment>
<evidence type="ECO:0000256" key="8">
    <source>
        <dbReference type="RuleBase" id="RU363041"/>
    </source>
</evidence>
<dbReference type="Pfam" id="PF01925">
    <property type="entry name" value="TauE"/>
    <property type="match status" value="1"/>
</dbReference>
<dbReference type="AlphaFoldDB" id="A0A4R2LV66"/>
<protein>
    <recommendedName>
        <fullName evidence="8">Probable membrane transporter protein</fullName>
    </recommendedName>
</protein>
<comment type="subcellular location">
    <subcellularLocation>
        <location evidence="1 8">Cell membrane</location>
        <topology evidence="1 8">Multi-pass membrane protein</topology>
    </subcellularLocation>
</comment>
<dbReference type="InterPro" id="IPR002781">
    <property type="entry name" value="TM_pro_TauE-like"/>
</dbReference>
<proteinExistence type="inferred from homology"/>
<dbReference type="OrthoDB" id="554695at2"/>
<keyword evidence="6 8" id="KW-1133">Transmembrane helix</keyword>
<keyword evidence="10" id="KW-1185">Reference proteome</keyword>
<feature type="transmembrane region" description="Helical" evidence="8">
    <location>
        <begin position="171"/>
        <end position="196"/>
    </location>
</feature>
<feature type="transmembrane region" description="Helical" evidence="8">
    <location>
        <begin position="76"/>
        <end position="96"/>
    </location>
</feature>
<keyword evidence="4 8" id="KW-1003">Cell membrane</keyword>
<evidence type="ECO:0000256" key="7">
    <source>
        <dbReference type="ARBA" id="ARBA00023136"/>
    </source>
</evidence>
<dbReference type="Proteomes" id="UP000295765">
    <property type="component" value="Unassembled WGS sequence"/>
</dbReference>
<evidence type="ECO:0000256" key="6">
    <source>
        <dbReference type="ARBA" id="ARBA00022989"/>
    </source>
</evidence>
<keyword evidence="5 8" id="KW-0812">Transmembrane</keyword>
<evidence type="ECO:0000256" key="1">
    <source>
        <dbReference type="ARBA" id="ARBA00004651"/>
    </source>
</evidence>
<dbReference type="RefSeq" id="WP_132538075.1">
    <property type="nucleotide sequence ID" value="NZ_SLWY01000001.1"/>
</dbReference>
<evidence type="ECO:0000256" key="4">
    <source>
        <dbReference type="ARBA" id="ARBA00022475"/>
    </source>
</evidence>
<comment type="caution">
    <text evidence="9">The sequence shown here is derived from an EMBL/GenBank/DDBJ whole genome shotgun (WGS) entry which is preliminary data.</text>
</comment>
<gene>
    <name evidence="9" type="ORF">EV699_101194</name>
</gene>
<evidence type="ECO:0000313" key="9">
    <source>
        <dbReference type="EMBL" id="TCO83810.1"/>
    </source>
</evidence>
<feature type="transmembrane region" description="Helical" evidence="8">
    <location>
        <begin position="140"/>
        <end position="159"/>
    </location>
</feature>
<dbReference type="EMBL" id="SLWY01000001">
    <property type="protein sequence ID" value="TCO83810.1"/>
    <property type="molecule type" value="Genomic_DNA"/>
</dbReference>
<reference evidence="9 10" key="1">
    <citation type="submission" date="2019-03" db="EMBL/GenBank/DDBJ databases">
        <title>Genomic Encyclopedia of Type Strains, Phase IV (KMG-IV): sequencing the most valuable type-strain genomes for metagenomic binning, comparative biology and taxonomic classification.</title>
        <authorList>
            <person name="Goeker M."/>
        </authorList>
    </citation>
    <scope>NUCLEOTIDE SEQUENCE [LARGE SCALE GENOMIC DNA]</scope>
    <source>
        <strain evidence="9 10">DSM 25287</strain>
    </source>
</reference>
<keyword evidence="7 8" id="KW-0472">Membrane</keyword>
<dbReference type="PANTHER" id="PTHR30269">
    <property type="entry name" value="TRANSMEMBRANE PROTEIN YFCA"/>
    <property type="match status" value="1"/>
</dbReference>
<evidence type="ECO:0000313" key="10">
    <source>
        <dbReference type="Proteomes" id="UP000295765"/>
    </source>
</evidence>
<feature type="transmembrane region" description="Helical" evidence="8">
    <location>
        <begin position="102"/>
        <end position="119"/>
    </location>
</feature>
<feature type="transmembrane region" description="Helical" evidence="8">
    <location>
        <begin position="229"/>
        <end position="247"/>
    </location>
</feature>
<dbReference type="PANTHER" id="PTHR30269:SF25">
    <property type="entry name" value="MEMBRANE TRANSPORTER PROTEIN-RELATED"/>
    <property type="match status" value="1"/>
</dbReference>
<sequence>MPLDTVLLLAGVAFGAGFIDAIAGGGGLLTVPALLAAGVPPHIALGTNKLSSTFGSSIAAYTFVRKGLFTPRRWRPGAVATLVGAVLGTLLTHAFSPGALKTLVPLVVLAAALYLVWPWRSRPLPAAADYRPPAALQGRWGLAIGTYDGFIGPGTGAFWTAVALSSFRQDILHAAGTARFMNFVSNITSLVAFALLGAIDYRLGLAMGSSLMVGAWLGAHSAIRFGSPLIRPVFMVVVMAMAARLLWQQFAG</sequence>
<evidence type="ECO:0000256" key="2">
    <source>
        <dbReference type="ARBA" id="ARBA00009142"/>
    </source>
</evidence>